<dbReference type="InterPro" id="IPR036390">
    <property type="entry name" value="WH_DNA-bd_sf"/>
</dbReference>
<feature type="domain" description="HTH iclR-type" evidence="4">
    <location>
        <begin position="13"/>
        <end position="75"/>
    </location>
</feature>
<dbReference type="KEGG" id="niy:FQ775_08105"/>
<dbReference type="PROSITE" id="PS51077">
    <property type="entry name" value="HTH_ICLR"/>
    <property type="match status" value="1"/>
</dbReference>
<evidence type="ECO:0000313" key="7">
    <source>
        <dbReference type="Proteomes" id="UP000321389"/>
    </source>
</evidence>
<dbReference type="PANTHER" id="PTHR30136">
    <property type="entry name" value="HELIX-TURN-HELIX TRANSCRIPTIONAL REGULATOR, ICLR FAMILY"/>
    <property type="match status" value="1"/>
</dbReference>
<dbReference type="AlphaFoldDB" id="A0A5B8L731"/>
<dbReference type="InterPro" id="IPR005471">
    <property type="entry name" value="Tscrpt_reg_IclR_N"/>
</dbReference>
<gene>
    <name evidence="6" type="ORF">FQ775_08105</name>
</gene>
<dbReference type="Proteomes" id="UP000321389">
    <property type="component" value="Chromosome"/>
</dbReference>
<dbReference type="EMBL" id="CP042301">
    <property type="protein sequence ID" value="QDZ03248.1"/>
    <property type="molecule type" value="Genomic_DNA"/>
</dbReference>
<dbReference type="OrthoDB" id="9807558at2"/>
<keyword evidence="2" id="KW-0238">DNA-binding</keyword>
<name>A0A5B8L731_9HYPH</name>
<evidence type="ECO:0000256" key="1">
    <source>
        <dbReference type="ARBA" id="ARBA00023015"/>
    </source>
</evidence>
<accession>A0A5B8L731</accession>
<dbReference type="InterPro" id="IPR029016">
    <property type="entry name" value="GAF-like_dom_sf"/>
</dbReference>
<organism evidence="6 7">
    <name type="scientific">Nitratireductor mangrovi</name>
    <dbReference type="NCBI Taxonomy" id="2599600"/>
    <lineage>
        <taxon>Bacteria</taxon>
        <taxon>Pseudomonadati</taxon>
        <taxon>Pseudomonadota</taxon>
        <taxon>Alphaproteobacteria</taxon>
        <taxon>Hyphomicrobiales</taxon>
        <taxon>Phyllobacteriaceae</taxon>
        <taxon>Nitratireductor</taxon>
    </lineage>
</organism>
<dbReference type="InterPro" id="IPR036388">
    <property type="entry name" value="WH-like_DNA-bd_sf"/>
</dbReference>
<keyword evidence="3" id="KW-0804">Transcription</keyword>
<dbReference type="PROSITE" id="PS51078">
    <property type="entry name" value="ICLR_ED"/>
    <property type="match status" value="1"/>
</dbReference>
<dbReference type="Pfam" id="PF09339">
    <property type="entry name" value="HTH_IclR"/>
    <property type="match status" value="1"/>
</dbReference>
<feature type="domain" description="IclR-ED" evidence="5">
    <location>
        <begin position="76"/>
        <end position="259"/>
    </location>
</feature>
<evidence type="ECO:0000259" key="5">
    <source>
        <dbReference type="PROSITE" id="PS51078"/>
    </source>
</evidence>
<dbReference type="SMART" id="SM00346">
    <property type="entry name" value="HTH_ICLR"/>
    <property type="match status" value="1"/>
</dbReference>
<dbReference type="PANTHER" id="PTHR30136:SF33">
    <property type="entry name" value="TRANSCRIPTIONAL REGULATORY PROTEIN"/>
    <property type="match status" value="1"/>
</dbReference>
<dbReference type="GO" id="GO:0003700">
    <property type="term" value="F:DNA-binding transcription factor activity"/>
    <property type="evidence" value="ECO:0007669"/>
    <property type="project" value="TreeGrafter"/>
</dbReference>
<evidence type="ECO:0000259" key="4">
    <source>
        <dbReference type="PROSITE" id="PS51077"/>
    </source>
</evidence>
<sequence>MGDVQIGQDRKFVVSLARGLEVLRAFRVRDGFLGNHEIAERTGLPRPTVTRLTYTLCQLGYLMQVPRIGKYQLAPSAITLGYSALANLGVRQVARPLMEEVSDRLAAPIALGVLDRNRALYVDISRGSSTFTVQLDIGARVPLAKTAMGWALIAAMEPAERDAVFDRLAERHGDDWPALRAQIEAAIERYPQRGFVASEGNWRSDINAVGVPLVTADGSGVYAFNCGGPPHQFTRDKMETVYGPAIVALVRDIERVLNGT</sequence>
<evidence type="ECO:0000256" key="3">
    <source>
        <dbReference type="ARBA" id="ARBA00023163"/>
    </source>
</evidence>
<reference evidence="6" key="1">
    <citation type="submission" date="2020-04" db="EMBL/GenBank/DDBJ databases">
        <title>Nitratireductor sp. nov. isolated from mangrove soil.</title>
        <authorList>
            <person name="Ye Y."/>
        </authorList>
    </citation>
    <scope>NUCLEOTIDE SEQUENCE</scope>
    <source>
        <strain evidence="6">SY7</strain>
    </source>
</reference>
<dbReference type="GO" id="GO:0045892">
    <property type="term" value="P:negative regulation of DNA-templated transcription"/>
    <property type="evidence" value="ECO:0007669"/>
    <property type="project" value="TreeGrafter"/>
</dbReference>
<dbReference type="SUPFAM" id="SSF55781">
    <property type="entry name" value="GAF domain-like"/>
    <property type="match status" value="1"/>
</dbReference>
<dbReference type="Gene3D" id="1.10.10.10">
    <property type="entry name" value="Winged helix-like DNA-binding domain superfamily/Winged helix DNA-binding domain"/>
    <property type="match status" value="1"/>
</dbReference>
<keyword evidence="7" id="KW-1185">Reference proteome</keyword>
<dbReference type="Gene3D" id="3.30.450.40">
    <property type="match status" value="1"/>
</dbReference>
<protein>
    <submittedName>
        <fullName evidence="6">IclR family transcriptional regulator</fullName>
    </submittedName>
</protein>
<proteinExistence type="predicted"/>
<dbReference type="InterPro" id="IPR050707">
    <property type="entry name" value="HTH_MetabolicPath_Reg"/>
</dbReference>
<evidence type="ECO:0000313" key="6">
    <source>
        <dbReference type="EMBL" id="QDZ03248.1"/>
    </source>
</evidence>
<dbReference type="GO" id="GO:0003677">
    <property type="term" value="F:DNA binding"/>
    <property type="evidence" value="ECO:0007669"/>
    <property type="project" value="UniProtKB-KW"/>
</dbReference>
<dbReference type="InterPro" id="IPR014757">
    <property type="entry name" value="Tscrpt_reg_IclR_C"/>
</dbReference>
<keyword evidence="1" id="KW-0805">Transcription regulation</keyword>
<evidence type="ECO:0000256" key="2">
    <source>
        <dbReference type="ARBA" id="ARBA00023125"/>
    </source>
</evidence>
<dbReference type="SUPFAM" id="SSF46785">
    <property type="entry name" value="Winged helix' DNA-binding domain"/>
    <property type="match status" value="1"/>
</dbReference>
<dbReference type="Pfam" id="PF01614">
    <property type="entry name" value="IclR_C"/>
    <property type="match status" value="1"/>
</dbReference>